<dbReference type="AlphaFoldDB" id="A0A0F9IXR2"/>
<accession>A0A0F9IXR2</accession>
<protein>
    <submittedName>
        <fullName evidence="2">Uncharacterized protein</fullName>
    </submittedName>
</protein>
<sequence length="280" mass="28130">MSAGKQGKKAGKGVPAAGRQRSVPEERVSAGELDLEASDGDAASVGRGAPASATAEPQSGGSAGAPADPQSAGRSGEKPQSEPRSGDPLDPGPSDSGAPGDAKPLKSLMAAAGDAEGKVGLAAAVDVIAEQIGEAQAVAESQPQGRGPGRPPGARNRRTDEWVDYLLARYRSPLIVLAEMYSRSVGELVKEVGCTKLEAIKLQIFAAEKLAPFVHQKQPLAIQVDAHGVVRLVIEGGLPGGGGPTAGPAGEGEGVREEVGGVMVLEGQVIEGSGAEDGDE</sequence>
<feature type="region of interest" description="Disordered" evidence="1">
    <location>
        <begin position="136"/>
        <end position="157"/>
    </location>
</feature>
<gene>
    <name evidence="2" type="ORF">LCGC14_1890840</name>
</gene>
<proteinExistence type="predicted"/>
<name>A0A0F9IXR2_9ZZZZ</name>
<feature type="region of interest" description="Disordered" evidence="1">
    <location>
        <begin position="1"/>
        <end position="104"/>
    </location>
</feature>
<comment type="caution">
    <text evidence="2">The sequence shown here is derived from an EMBL/GenBank/DDBJ whole genome shotgun (WGS) entry which is preliminary data.</text>
</comment>
<feature type="compositionally biased region" description="Basic residues" evidence="1">
    <location>
        <begin position="1"/>
        <end position="11"/>
    </location>
</feature>
<evidence type="ECO:0000256" key="1">
    <source>
        <dbReference type="SAM" id="MobiDB-lite"/>
    </source>
</evidence>
<evidence type="ECO:0000313" key="2">
    <source>
        <dbReference type="EMBL" id="KKL91822.1"/>
    </source>
</evidence>
<organism evidence="2">
    <name type="scientific">marine sediment metagenome</name>
    <dbReference type="NCBI Taxonomy" id="412755"/>
    <lineage>
        <taxon>unclassified sequences</taxon>
        <taxon>metagenomes</taxon>
        <taxon>ecological metagenomes</taxon>
    </lineage>
</organism>
<feature type="compositionally biased region" description="Basic and acidic residues" evidence="1">
    <location>
        <begin position="75"/>
        <end position="87"/>
    </location>
</feature>
<reference evidence="2" key="1">
    <citation type="journal article" date="2015" name="Nature">
        <title>Complex archaea that bridge the gap between prokaryotes and eukaryotes.</title>
        <authorList>
            <person name="Spang A."/>
            <person name="Saw J.H."/>
            <person name="Jorgensen S.L."/>
            <person name="Zaremba-Niedzwiedzka K."/>
            <person name="Martijn J."/>
            <person name="Lind A.E."/>
            <person name="van Eijk R."/>
            <person name="Schleper C."/>
            <person name="Guy L."/>
            <person name="Ettema T.J."/>
        </authorList>
    </citation>
    <scope>NUCLEOTIDE SEQUENCE</scope>
</reference>
<dbReference type="EMBL" id="LAZR01019631">
    <property type="protein sequence ID" value="KKL91822.1"/>
    <property type="molecule type" value="Genomic_DNA"/>
</dbReference>